<dbReference type="RefSeq" id="WP_199474338.1">
    <property type="nucleotide sequence ID" value="NZ_QASA01000001.1"/>
</dbReference>
<sequence>MYQKLLIKIFAFLVVSLIAFGCKTTVAHRTGSPQTAGTLPPGQAKKVYGQQSAKAFAPGQQKSVAPVLLLEIQMFPVKARRKSKPFF</sequence>
<gene>
    <name evidence="1" type="ORF">AHMF7616_05094</name>
</gene>
<comment type="caution">
    <text evidence="1">The sequence shown here is derived from an EMBL/GenBank/DDBJ whole genome shotgun (WGS) entry which is preliminary data.</text>
</comment>
<reference evidence="1 2" key="1">
    <citation type="submission" date="2018-04" db="EMBL/GenBank/DDBJ databases">
        <title>Adhaeribacter sp. HMF7616 genome sequencing and assembly.</title>
        <authorList>
            <person name="Kang H."/>
            <person name="Kang J."/>
            <person name="Cha I."/>
            <person name="Kim H."/>
            <person name="Joh K."/>
        </authorList>
    </citation>
    <scope>NUCLEOTIDE SEQUENCE [LARGE SCALE GENOMIC DNA]</scope>
    <source>
        <strain evidence="1 2">HMF7616</strain>
    </source>
</reference>
<evidence type="ECO:0000313" key="2">
    <source>
        <dbReference type="Proteomes" id="UP000253919"/>
    </source>
</evidence>
<accession>A0A369QNK1</accession>
<name>A0A369QNK1_9BACT</name>
<keyword evidence="2" id="KW-1185">Reference proteome</keyword>
<organism evidence="1 2">
    <name type="scientific">Adhaeribacter pallidiroseus</name>
    <dbReference type="NCBI Taxonomy" id="2072847"/>
    <lineage>
        <taxon>Bacteria</taxon>
        <taxon>Pseudomonadati</taxon>
        <taxon>Bacteroidota</taxon>
        <taxon>Cytophagia</taxon>
        <taxon>Cytophagales</taxon>
        <taxon>Hymenobacteraceae</taxon>
        <taxon>Adhaeribacter</taxon>
    </lineage>
</organism>
<dbReference type="Proteomes" id="UP000253919">
    <property type="component" value="Unassembled WGS sequence"/>
</dbReference>
<evidence type="ECO:0000313" key="1">
    <source>
        <dbReference type="EMBL" id="RDC66463.1"/>
    </source>
</evidence>
<proteinExistence type="predicted"/>
<dbReference type="AlphaFoldDB" id="A0A369QNK1"/>
<protein>
    <submittedName>
        <fullName evidence="1">Uncharacterized protein</fullName>
    </submittedName>
</protein>
<dbReference type="EMBL" id="QASA01000001">
    <property type="protein sequence ID" value="RDC66463.1"/>
    <property type="molecule type" value="Genomic_DNA"/>
</dbReference>
<dbReference type="PROSITE" id="PS51257">
    <property type="entry name" value="PROKAR_LIPOPROTEIN"/>
    <property type="match status" value="1"/>
</dbReference>